<gene>
    <name evidence="4" type="ORF">CBR_g41221</name>
</gene>
<dbReference type="GO" id="GO:0008270">
    <property type="term" value="F:zinc ion binding"/>
    <property type="evidence" value="ECO:0007669"/>
    <property type="project" value="UniProtKB-KW"/>
</dbReference>
<organism evidence="4 5">
    <name type="scientific">Chara braunii</name>
    <name type="common">Braun's stonewort</name>
    <dbReference type="NCBI Taxonomy" id="69332"/>
    <lineage>
        <taxon>Eukaryota</taxon>
        <taxon>Viridiplantae</taxon>
        <taxon>Streptophyta</taxon>
        <taxon>Charophyceae</taxon>
        <taxon>Charales</taxon>
        <taxon>Characeae</taxon>
        <taxon>Chara</taxon>
    </lineage>
</organism>
<feature type="compositionally biased region" description="Basic and acidic residues" evidence="2">
    <location>
        <begin position="97"/>
        <end position="108"/>
    </location>
</feature>
<protein>
    <recommendedName>
        <fullName evidence="3">CCHC-type domain-containing protein</fullName>
    </recommendedName>
</protein>
<dbReference type="PROSITE" id="PS50158">
    <property type="entry name" value="ZF_CCHC"/>
    <property type="match status" value="1"/>
</dbReference>
<evidence type="ECO:0000313" key="5">
    <source>
        <dbReference type="Proteomes" id="UP000265515"/>
    </source>
</evidence>
<keyword evidence="5" id="KW-1185">Reference proteome</keyword>
<keyword evidence="1" id="KW-0479">Metal-binding</keyword>
<feature type="compositionally biased region" description="Basic residues" evidence="2">
    <location>
        <begin position="226"/>
        <end position="243"/>
    </location>
</feature>
<dbReference type="Proteomes" id="UP000265515">
    <property type="component" value="Unassembled WGS sequence"/>
</dbReference>
<feature type="region of interest" description="Disordered" evidence="2">
    <location>
        <begin position="43"/>
        <end position="83"/>
    </location>
</feature>
<keyword evidence="1" id="KW-0863">Zinc-finger</keyword>
<accession>A0A388K2L6</accession>
<reference evidence="4 5" key="1">
    <citation type="journal article" date="2018" name="Cell">
        <title>The Chara Genome: Secondary Complexity and Implications for Plant Terrestrialization.</title>
        <authorList>
            <person name="Nishiyama T."/>
            <person name="Sakayama H."/>
            <person name="Vries J.D."/>
            <person name="Buschmann H."/>
            <person name="Saint-Marcoux D."/>
            <person name="Ullrich K.K."/>
            <person name="Haas F.B."/>
            <person name="Vanderstraeten L."/>
            <person name="Becker D."/>
            <person name="Lang D."/>
            <person name="Vosolsobe S."/>
            <person name="Rombauts S."/>
            <person name="Wilhelmsson P.K.I."/>
            <person name="Janitza P."/>
            <person name="Kern R."/>
            <person name="Heyl A."/>
            <person name="Rumpler F."/>
            <person name="Villalobos L.I.A.C."/>
            <person name="Clay J.M."/>
            <person name="Skokan R."/>
            <person name="Toyoda A."/>
            <person name="Suzuki Y."/>
            <person name="Kagoshima H."/>
            <person name="Schijlen E."/>
            <person name="Tajeshwar N."/>
            <person name="Catarino B."/>
            <person name="Hetherington A.J."/>
            <person name="Saltykova A."/>
            <person name="Bonnot C."/>
            <person name="Breuninger H."/>
            <person name="Symeonidi A."/>
            <person name="Radhakrishnan G.V."/>
            <person name="Van Nieuwerburgh F."/>
            <person name="Deforce D."/>
            <person name="Chang C."/>
            <person name="Karol K.G."/>
            <person name="Hedrich R."/>
            <person name="Ulvskov P."/>
            <person name="Glockner G."/>
            <person name="Delwiche C.F."/>
            <person name="Petrasek J."/>
            <person name="Van de Peer Y."/>
            <person name="Friml J."/>
            <person name="Beilby M."/>
            <person name="Dolan L."/>
            <person name="Kohara Y."/>
            <person name="Sugano S."/>
            <person name="Fujiyama A."/>
            <person name="Delaux P.-M."/>
            <person name="Quint M."/>
            <person name="TheiBen G."/>
            <person name="Hagemann M."/>
            <person name="Harholt J."/>
            <person name="Dunand C."/>
            <person name="Zachgo S."/>
            <person name="Langdale J."/>
            <person name="Maumus F."/>
            <person name="Straeten D.V.D."/>
            <person name="Gould S.B."/>
            <person name="Rensing S.A."/>
        </authorList>
    </citation>
    <scope>NUCLEOTIDE SEQUENCE [LARGE SCALE GENOMIC DNA]</scope>
    <source>
        <strain evidence="4 5">S276</strain>
    </source>
</reference>
<dbReference type="AlphaFoldDB" id="A0A388K2L6"/>
<feature type="domain" description="CCHC-type" evidence="3">
    <location>
        <begin position="27"/>
        <end position="40"/>
    </location>
</feature>
<evidence type="ECO:0000313" key="4">
    <source>
        <dbReference type="EMBL" id="GBG64302.1"/>
    </source>
</evidence>
<proteinExistence type="predicted"/>
<keyword evidence="1" id="KW-0862">Zinc</keyword>
<evidence type="ECO:0000259" key="3">
    <source>
        <dbReference type="PROSITE" id="PS50158"/>
    </source>
</evidence>
<feature type="region of interest" description="Disordered" evidence="2">
    <location>
        <begin position="203"/>
        <end position="269"/>
    </location>
</feature>
<feature type="compositionally biased region" description="Basic and acidic residues" evidence="2">
    <location>
        <begin position="116"/>
        <end position="151"/>
    </location>
</feature>
<dbReference type="InterPro" id="IPR001878">
    <property type="entry name" value="Znf_CCHC"/>
</dbReference>
<dbReference type="GO" id="GO:0003676">
    <property type="term" value="F:nucleic acid binding"/>
    <property type="evidence" value="ECO:0007669"/>
    <property type="project" value="InterPro"/>
</dbReference>
<dbReference type="Gramene" id="GBG64302">
    <property type="protein sequence ID" value="GBG64302"/>
    <property type="gene ID" value="CBR_g41221"/>
</dbReference>
<feature type="region of interest" description="Disordered" evidence="2">
    <location>
        <begin position="1"/>
        <end position="24"/>
    </location>
</feature>
<dbReference type="SMART" id="SM00343">
    <property type="entry name" value="ZnF_C2HC"/>
    <property type="match status" value="1"/>
</dbReference>
<evidence type="ECO:0000256" key="1">
    <source>
        <dbReference type="PROSITE-ProRule" id="PRU00047"/>
    </source>
</evidence>
<dbReference type="Pfam" id="PF00098">
    <property type="entry name" value="zf-CCHC"/>
    <property type="match status" value="1"/>
</dbReference>
<sequence>MPGTDHREGYYGQDGGGDRRLQRGPTCFNCGDVGHYVNQCLNRRRYPGLARPSTSTDSRRSRSPRRYEPRRKQHVPQLDPSSKAQIAELAQNLATMKEHFDTEISKKKEKDRKKREKEEAKQREGEEKRREEKEKARLERNANKKKEKQRLEELRRAKMKKDLNIHMAIRLNEMEDRFVDRVRQVVGAISALAIEKGKQPVTYESGEEAASDYGSEESLTSMTRSKTVKKTVKSRGSTKRKTPIKTLLSKAKAPPARKTPPAGLTPASKGSLARLRYRNAVMMELKNLDATELQKICKDEGIAYDKKIDVIFYIADHHAALKYGHEDVAATDVICITESGDTGETDEIPEVAKDTKL</sequence>
<dbReference type="SUPFAM" id="SSF57756">
    <property type="entry name" value="Retrovirus zinc finger-like domains"/>
    <property type="match status" value="1"/>
</dbReference>
<dbReference type="EMBL" id="BFEA01000048">
    <property type="protein sequence ID" value="GBG64302.1"/>
    <property type="molecule type" value="Genomic_DNA"/>
</dbReference>
<comment type="caution">
    <text evidence="4">The sequence shown here is derived from an EMBL/GenBank/DDBJ whole genome shotgun (WGS) entry which is preliminary data.</text>
</comment>
<feature type="compositionally biased region" description="Low complexity" evidence="2">
    <location>
        <begin position="250"/>
        <end position="262"/>
    </location>
</feature>
<feature type="compositionally biased region" description="Basic residues" evidence="2">
    <location>
        <begin position="61"/>
        <end position="74"/>
    </location>
</feature>
<name>A0A388K2L6_CHABU</name>
<feature type="region of interest" description="Disordered" evidence="2">
    <location>
        <begin position="97"/>
        <end position="151"/>
    </location>
</feature>
<dbReference type="InterPro" id="IPR036875">
    <property type="entry name" value="Znf_CCHC_sf"/>
</dbReference>
<evidence type="ECO:0000256" key="2">
    <source>
        <dbReference type="SAM" id="MobiDB-lite"/>
    </source>
</evidence>
<dbReference type="Gene3D" id="4.10.60.10">
    <property type="entry name" value="Zinc finger, CCHC-type"/>
    <property type="match status" value="1"/>
</dbReference>